<dbReference type="PROSITE" id="PS51192">
    <property type="entry name" value="HELICASE_ATP_BIND_1"/>
    <property type="match status" value="1"/>
</dbReference>
<dbReference type="Pfam" id="PF04851">
    <property type="entry name" value="ResIII"/>
    <property type="match status" value="1"/>
</dbReference>
<dbReference type="PROSITE" id="PS51194">
    <property type="entry name" value="HELICASE_CTER"/>
    <property type="match status" value="1"/>
</dbReference>
<dbReference type="AlphaFoldDB" id="A0A1X1VC30"/>
<dbReference type="CDD" id="cd18011">
    <property type="entry name" value="DEXDc_RapA"/>
    <property type="match status" value="1"/>
</dbReference>
<feature type="domain" description="Helicase C-terminal" evidence="7">
    <location>
        <begin position="474"/>
        <end position="640"/>
    </location>
</feature>
<dbReference type="InterPro" id="IPR049730">
    <property type="entry name" value="SNF2/RAD54-like_C"/>
</dbReference>
<reference evidence="8 9" key="1">
    <citation type="submission" date="2016-01" db="EMBL/GenBank/DDBJ databases">
        <title>The new phylogeny of the genus Mycobacterium.</title>
        <authorList>
            <person name="Tarcisio F."/>
            <person name="Conor M."/>
            <person name="Antonella G."/>
            <person name="Elisabetta G."/>
            <person name="Giulia F.S."/>
            <person name="Sara T."/>
            <person name="Anna F."/>
            <person name="Clotilde B."/>
            <person name="Roberto B."/>
            <person name="Veronica D.S."/>
            <person name="Fabio R."/>
            <person name="Monica P."/>
            <person name="Olivier J."/>
            <person name="Enrico T."/>
            <person name="Nicola S."/>
        </authorList>
    </citation>
    <scope>NUCLEOTIDE SEQUENCE [LARGE SCALE GENOMIC DNA]</scope>
    <source>
        <strain evidence="8 9">DSM 43505</strain>
    </source>
</reference>
<dbReference type="CDD" id="cd18793">
    <property type="entry name" value="SF2_C_SNF"/>
    <property type="match status" value="1"/>
</dbReference>
<proteinExistence type="predicted"/>
<dbReference type="PANTHER" id="PTHR45766">
    <property type="entry name" value="DNA ANNEALING HELICASE AND ENDONUCLEASE ZRANB3 FAMILY MEMBER"/>
    <property type="match status" value="1"/>
</dbReference>
<feature type="region of interest" description="Disordered" evidence="5">
    <location>
        <begin position="433"/>
        <end position="453"/>
    </location>
</feature>
<dbReference type="GO" id="GO:0004386">
    <property type="term" value="F:helicase activity"/>
    <property type="evidence" value="ECO:0007669"/>
    <property type="project" value="UniProtKB-KW"/>
</dbReference>
<dbReference type="InterPro" id="IPR057342">
    <property type="entry name" value="DEXDc_RapA"/>
</dbReference>
<comment type="caution">
    <text evidence="8">The sequence shown here is derived from an EMBL/GenBank/DDBJ whole genome shotgun (WGS) entry which is preliminary data.</text>
</comment>
<evidence type="ECO:0000256" key="2">
    <source>
        <dbReference type="ARBA" id="ARBA00022801"/>
    </source>
</evidence>
<evidence type="ECO:0000259" key="7">
    <source>
        <dbReference type="PROSITE" id="PS51194"/>
    </source>
</evidence>
<organism evidence="8 9">
    <name type="scientific">Mycobacterium gastri</name>
    <dbReference type="NCBI Taxonomy" id="1777"/>
    <lineage>
        <taxon>Bacteria</taxon>
        <taxon>Bacillati</taxon>
        <taxon>Actinomycetota</taxon>
        <taxon>Actinomycetes</taxon>
        <taxon>Mycobacteriales</taxon>
        <taxon>Mycobacteriaceae</taxon>
        <taxon>Mycobacterium</taxon>
    </lineage>
</organism>
<dbReference type="EMBL" id="LQOX01000116">
    <property type="protein sequence ID" value="ORV66620.1"/>
    <property type="molecule type" value="Genomic_DNA"/>
</dbReference>
<dbReference type="RefSeq" id="WP_085105132.1">
    <property type="nucleotide sequence ID" value="NZ_LQOX01000116.1"/>
</dbReference>
<dbReference type="GO" id="GO:0016787">
    <property type="term" value="F:hydrolase activity"/>
    <property type="evidence" value="ECO:0007669"/>
    <property type="project" value="UniProtKB-KW"/>
</dbReference>
<evidence type="ECO:0000256" key="1">
    <source>
        <dbReference type="ARBA" id="ARBA00022741"/>
    </source>
</evidence>
<dbReference type="InterPro" id="IPR001650">
    <property type="entry name" value="Helicase_C-like"/>
</dbReference>
<dbReference type="Proteomes" id="UP000193738">
    <property type="component" value="Unassembled WGS sequence"/>
</dbReference>
<evidence type="ECO:0000256" key="5">
    <source>
        <dbReference type="SAM" id="MobiDB-lite"/>
    </source>
</evidence>
<dbReference type="InterPro" id="IPR038718">
    <property type="entry name" value="SNF2-like_sf"/>
</dbReference>
<dbReference type="Gene3D" id="3.40.50.10810">
    <property type="entry name" value="Tandem AAA-ATPase domain"/>
    <property type="match status" value="1"/>
</dbReference>
<dbReference type="Gene3D" id="3.40.50.300">
    <property type="entry name" value="P-loop containing nucleotide triphosphate hydrolases"/>
    <property type="match status" value="1"/>
</dbReference>
<keyword evidence="3 8" id="KW-0347">Helicase</keyword>
<dbReference type="SMART" id="SM00490">
    <property type="entry name" value="HELICc"/>
    <property type="match status" value="1"/>
</dbReference>
<gene>
    <name evidence="8" type="ORF">AWC07_10585</name>
</gene>
<dbReference type="SMART" id="SM00487">
    <property type="entry name" value="DEXDc"/>
    <property type="match status" value="1"/>
</dbReference>
<dbReference type="SUPFAM" id="SSF52540">
    <property type="entry name" value="P-loop containing nucleoside triphosphate hydrolases"/>
    <property type="match status" value="2"/>
</dbReference>
<keyword evidence="2" id="KW-0378">Hydrolase</keyword>
<feature type="domain" description="Helicase ATP-binding" evidence="6">
    <location>
        <begin position="109"/>
        <end position="287"/>
    </location>
</feature>
<dbReference type="PANTHER" id="PTHR45766:SF6">
    <property type="entry name" value="SWI_SNF-RELATED MATRIX-ASSOCIATED ACTIN-DEPENDENT REGULATOR OF CHROMATIN SUBFAMILY A-LIKE PROTEIN 1"/>
    <property type="match status" value="1"/>
</dbReference>
<protein>
    <submittedName>
        <fullName evidence="8">Helicase</fullName>
    </submittedName>
</protein>
<keyword evidence="4" id="KW-0067">ATP-binding</keyword>
<dbReference type="InterPro" id="IPR014001">
    <property type="entry name" value="Helicase_ATP-bd"/>
</dbReference>
<dbReference type="Pfam" id="PF00271">
    <property type="entry name" value="Helicase_C"/>
    <property type="match status" value="1"/>
</dbReference>
<dbReference type="STRING" id="1777.AWC07_10585"/>
<dbReference type="InterPro" id="IPR006935">
    <property type="entry name" value="Helicase/UvrB_N"/>
</dbReference>
<sequence length="959" mass="104897">MTTVDYPAGSLVNARGRDWLVLPGSPKGTLLVRPLGGHEHETTVLLPEIDDFAAATFEPPTVDDRGDAGRARLLRDALRLSFRASGGPFRSFARLAVTPRNYQLVPLMMAANQDVTRLLIADGVGIGKTVEAGLIAAELLATGEAQRLAVLCSPQLAPQWQGELRHKFGIDAQLLLPSTVNRLMRGVPFGSNVYQHYPYLVISTDFIKQKSRRDEFALLCPGLVIVDEAHTCVAPAGVGKSSQAHLRYALLRKLADDQRRHLLLLTATPHSGDDTAWQSLIGLLDDRLGDLPADLSGRDREDDRKLLAKFMIQRQRADIREYLRGEFREDTPFPDRETTETAYKLTAGYRQLFDDVMDYVREQVADPKLSAVRQRVRWWSAIALLRCLASSPAAAEQTLLNRSAVAAADDEAEVDAYAESRVLDTDLDDTLEAEDVTVGADTGESDTPDTKSRKRLRELASAAAALKGQRSDAKLKRLIPLLKELLDEGYHPIVFCRYIPTADYLAEHLSSALSKVKDLKIDAVTGTLPPEERESRVDTLSAHDGPRLLIATDCLSEGINLQDGFTAVVHYDLAWNPTRHEQREGRVDRFGQQADTVRTVTYYGEDNGIDGIVLQVLIRRHEHIKRSIGVSVPIPVDSTTVMKAIWESLLLRGKEAEQLTLDFADATSKSLAEQVEVEWINAAEREKASRTRFRQAGLKPDTVERALTEVRRALGGPADVESFTRTALSIMGAPVSDTDDGFTAIITALPAAVRDQLPPTKNGRLQFHRSLPVPAGHSVLTRTDATVDALSRYVLDAALDSRLDPAARPARRAGVMRTREVSKVTTLLMVRHRLEITIPGSAGTVTQVAEEAKFLAFAASGDALTWLPQAEVDALLSVTPSGNVDDALARMQLGRALGRVDALAQHLTTAGTDAAKDLVVEHQAVRSASKAGGRAPTVRFLPPADVLGVYVFLPESGAR</sequence>
<evidence type="ECO:0000313" key="9">
    <source>
        <dbReference type="Proteomes" id="UP000193738"/>
    </source>
</evidence>
<name>A0A1X1VC30_MYCGS</name>
<keyword evidence="9" id="KW-1185">Reference proteome</keyword>
<evidence type="ECO:0000256" key="4">
    <source>
        <dbReference type="ARBA" id="ARBA00022840"/>
    </source>
</evidence>
<dbReference type="GO" id="GO:0003677">
    <property type="term" value="F:DNA binding"/>
    <property type="evidence" value="ECO:0007669"/>
    <property type="project" value="InterPro"/>
</dbReference>
<evidence type="ECO:0000313" key="8">
    <source>
        <dbReference type="EMBL" id="ORV66620.1"/>
    </source>
</evidence>
<dbReference type="InterPro" id="IPR027417">
    <property type="entry name" value="P-loop_NTPase"/>
</dbReference>
<keyword evidence="1" id="KW-0547">Nucleotide-binding</keyword>
<evidence type="ECO:0000259" key="6">
    <source>
        <dbReference type="PROSITE" id="PS51192"/>
    </source>
</evidence>
<evidence type="ECO:0000256" key="3">
    <source>
        <dbReference type="ARBA" id="ARBA00022806"/>
    </source>
</evidence>
<accession>A0A1X1VC30</accession>
<dbReference type="GO" id="GO:0005524">
    <property type="term" value="F:ATP binding"/>
    <property type="evidence" value="ECO:0007669"/>
    <property type="project" value="InterPro"/>
</dbReference>